<name>A0A1F8F853_9BACT</name>
<accession>A0A1F8F853</accession>
<dbReference type="EMBL" id="MGJP01000037">
    <property type="protein sequence ID" value="OGN09351.1"/>
    <property type="molecule type" value="Genomic_DNA"/>
</dbReference>
<reference evidence="2 3" key="1">
    <citation type="journal article" date="2016" name="Nat. Commun.">
        <title>Thousands of microbial genomes shed light on interconnected biogeochemical processes in an aquifer system.</title>
        <authorList>
            <person name="Anantharaman K."/>
            <person name="Brown C.T."/>
            <person name="Hug L.A."/>
            <person name="Sharon I."/>
            <person name="Castelle C.J."/>
            <person name="Probst A.J."/>
            <person name="Thomas B.C."/>
            <person name="Singh A."/>
            <person name="Wilkins M.J."/>
            <person name="Karaoz U."/>
            <person name="Brodie E.L."/>
            <person name="Williams K.H."/>
            <person name="Hubbard S.S."/>
            <person name="Banfield J.F."/>
        </authorList>
    </citation>
    <scope>NUCLEOTIDE SEQUENCE [LARGE SCALE GENOMIC DNA]</scope>
</reference>
<evidence type="ECO:0000259" key="1">
    <source>
        <dbReference type="Pfam" id="PF12728"/>
    </source>
</evidence>
<proteinExistence type="predicted"/>
<dbReference type="Proteomes" id="UP000177167">
    <property type="component" value="Unassembled WGS sequence"/>
</dbReference>
<evidence type="ECO:0000313" key="3">
    <source>
        <dbReference type="Proteomes" id="UP000177167"/>
    </source>
</evidence>
<dbReference type="AlphaFoldDB" id="A0A1F8F853"/>
<organism evidence="2 3">
    <name type="scientific">Candidatus Yanofskybacteria bacterium RIFCSPHIGHO2_02_FULL_41_11</name>
    <dbReference type="NCBI Taxonomy" id="1802675"/>
    <lineage>
        <taxon>Bacteria</taxon>
        <taxon>Candidatus Yanofskyibacteriota</taxon>
    </lineage>
</organism>
<dbReference type="NCBIfam" id="TIGR01764">
    <property type="entry name" value="excise"/>
    <property type="match status" value="1"/>
</dbReference>
<dbReference type="Pfam" id="PF12728">
    <property type="entry name" value="HTH_17"/>
    <property type="match status" value="1"/>
</dbReference>
<evidence type="ECO:0000313" key="2">
    <source>
        <dbReference type="EMBL" id="OGN09351.1"/>
    </source>
</evidence>
<gene>
    <name evidence="2" type="ORF">A3J46_04820</name>
</gene>
<dbReference type="GO" id="GO:0003677">
    <property type="term" value="F:DNA binding"/>
    <property type="evidence" value="ECO:0007669"/>
    <property type="project" value="InterPro"/>
</dbReference>
<feature type="domain" description="Helix-turn-helix" evidence="1">
    <location>
        <begin position="7"/>
        <end position="48"/>
    </location>
</feature>
<dbReference type="InterPro" id="IPR041657">
    <property type="entry name" value="HTH_17"/>
</dbReference>
<comment type="caution">
    <text evidence="2">The sequence shown here is derived from an EMBL/GenBank/DDBJ whole genome shotgun (WGS) entry which is preliminary data.</text>
</comment>
<sequence>MKNKGLISTTELAKLLGISRIAVFKRIKSGKLEAKKIGRAYYINRNDLPAVLGTVVSNKNKKDINEAISKAVKQYGETFRLLGKE</sequence>
<protein>
    <recommendedName>
        <fullName evidence="1">Helix-turn-helix domain-containing protein</fullName>
    </recommendedName>
</protein>
<dbReference type="InterPro" id="IPR010093">
    <property type="entry name" value="SinI_DNA-bd"/>
</dbReference>